<organism evidence="1 2">
    <name type="scientific">Microbacterium schleiferi</name>
    <dbReference type="NCBI Taxonomy" id="69362"/>
    <lineage>
        <taxon>Bacteria</taxon>
        <taxon>Bacillati</taxon>
        <taxon>Actinomycetota</taxon>
        <taxon>Actinomycetes</taxon>
        <taxon>Micrococcales</taxon>
        <taxon>Microbacteriaceae</taxon>
        <taxon>Microbacterium</taxon>
    </lineage>
</organism>
<sequence>MLIQTADAALAGVRLNDHVRVRPGVHTPRPEWERLQPWEHYLARVHVYALVNPRAVFALESAAALLGLPLFGHPRHIHTLDVGGTSRAYGDVRVHATTDGVRTVTDAGISTTAVGETSIALMRALPLAFGLAVGDAALARGVGIEQLWAIAGGSASRRGSRSLRWLLPRVTADSESVGESVSRAVIEWCGFATPEIQTQLNVEHHTYRLDFFWRSARIAGESDGYGKYAGDASTATAALIREKQREDRLRRHLAGFARWTLADALQVRPLRDTLLAAGVPLVAPPRTALLTTMSRNPRSL</sequence>
<name>A0A7S8RGZ6_9MICO</name>
<dbReference type="EMBL" id="CP064760">
    <property type="protein sequence ID" value="QPE04931.1"/>
    <property type="molecule type" value="Genomic_DNA"/>
</dbReference>
<dbReference type="KEGG" id="msf:IT882_02060"/>
<evidence type="ECO:0000313" key="1">
    <source>
        <dbReference type="EMBL" id="QPE04931.1"/>
    </source>
</evidence>
<proteinExistence type="predicted"/>
<accession>A0A7S8RGZ6</accession>
<keyword evidence="2" id="KW-1185">Reference proteome</keyword>
<protein>
    <submittedName>
        <fullName evidence="1">Uncharacterized protein</fullName>
    </submittedName>
</protein>
<reference evidence="1 2" key="1">
    <citation type="submission" date="2020-11" db="EMBL/GenBank/DDBJ databases">
        <title>Amino acid is mineralized and recycled by bacteria in oceanic microbiome.</title>
        <authorList>
            <person name="Zheng L.Y."/>
        </authorList>
    </citation>
    <scope>NUCLEOTIDE SEQUENCE [LARGE SCALE GENOMIC DNA]</scope>
    <source>
        <strain evidence="1 2">A32-1</strain>
    </source>
</reference>
<dbReference type="Proteomes" id="UP000594480">
    <property type="component" value="Chromosome"/>
</dbReference>
<gene>
    <name evidence="1" type="ORF">IT882_02060</name>
</gene>
<dbReference type="RefSeq" id="WP_195692954.1">
    <property type="nucleotide sequence ID" value="NZ_CP064760.1"/>
</dbReference>
<dbReference type="AlphaFoldDB" id="A0A7S8RGZ6"/>
<evidence type="ECO:0000313" key="2">
    <source>
        <dbReference type="Proteomes" id="UP000594480"/>
    </source>
</evidence>